<organism evidence="3 4">
    <name type="scientific">Dermatophagoides farinae</name>
    <name type="common">American house dust mite</name>
    <dbReference type="NCBI Taxonomy" id="6954"/>
    <lineage>
        <taxon>Eukaryota</taxon>
        <taxon>Metazoa</taxon>
        <taxon>Ecdysozoa</taxon>
        <taxon>Arthropoda</taxon>
        <taxon>Chelicerata</taxon>
        <taxon>Arachnida</taxon>
        <taxon>Acari</taxon>
        <taxon>Acariformes</taxon>
        <taxon>Sarcoptiformes</taxon>
        <taxon>Astigmata</taxon>
        <taxon>Psoroptidia</taxon>
        <taxon>Analgoidea</taxon>
        <taxon>Pyroglyphidae</taxon>
        <taxon>Dermatophagoidinae</taxon>
        <taxon>Dermatophagoides</taxon>
    </lineage>
</organism>
<gene>
    <name evidence="3" type="ORF">DERF_005444</name>
    <name evidence="2" type="ORF">HUG17_3555</name>
</gene>
<evidence type="ECO:0000256" key="1">
    <source>
        <dbReference type="ARBA" id="ARBA00007065"/>
    </source>
</evidence>
<dbReference type="InterPro" id="IPR027850">
    <property type="entry name" value="DUF4504"/>
</dbReference>
<evidence type="ECO:0000313" key="4">
    <source>
        <dbReference type="Proteomes" id="UP000790347"/>
    </source>
</evidence>
<dbReference type="Pfam" id="PF14953">
    <property type="entry name" value="DUF4504"/>
    <property type="match status" value="1"/>
</dbReference>
<proteinExistence type="inferred from homology"/>
<accession>A0A922L8P3</accession>
<dbReference type="OrthoDB" id="10056365at2759"/>
<name>A0A922L8P3_DERFA</name>
<reference evidence="3" key="1">
    <citation type="submission" date="2013-05" db="EMBL/GenBank/DDBJ databases">
        <authorList>
            <person name="Yim A.K.Y."/>
            <person name="Chan T.F."/>
            <person name="Ji K.M."/>
            <person name="Liu X.Y."/>
            <person name="Zhou J.W."/>
            <person name="Li R.Q."/>
            <person name="Yang K.Y."/>
            <person name="Li J."/>
            <person name="Li M."/>
            <person name="Law P.T.W."/>
            <person name="Wu Y.L."/>
            <person name="Cai Z.L."/>
            <person name="Qin H."/>
            <person name="Bao Y."/>
            <person name="Leung R.K.K."/>
            <person name="Ng P.K.S."/>
            <person name="Zou J."/>
            <person name="Zhong X.J."/>
            <person name="Ran P.X."/>
            <person name="Zhong N.S."/>
            <person name="Liu Z.G."/>
            <person name="Tsui S.K.W."/>
        </authorList>
    </citation>
    <scope>NUCLEOTIDE SEQUENCE</scope>
    <source>
        <strain evidence="3">Derf</strain>
        <tissue evidence="3">Whole organism</tissue>
    </source>
</reference>
<evidence type="ECO:0000313" key="3">
    <source>
        <dbReference type="EMBL" id="KAH9521817.1"/>
    </source>
</evidence>
<dbReference type="EMBL" id="SDOV01000007">
    <property type="protein sequence ID" value="KAH7639522.1"/>
    <property type="molecule type" value="Genomic_DNA"/>
</dbReference>
<keyword evidence="4" id="KW-1185">Reference proteome</keyword>
<evidence type="ECO:0000313" key="2">
    <source>
        <dbReference type="EMBL" id="KAH7639522.1"/>
    </source>
</evidence>
<comment type="caution">
    <text evidence="3">The sequence shown here is derived from an EMBL/GenBank/DDBJ whole genome shotgun (WGS) entry which is preliminary data.</text>
</comment>
<reference evidence="2" key="2">
    <citation type="submission" date="2020-06" db="EMBL/GenBank/DDBJ databases">
        <authorList>
            <person name="Ji K."/>
            <person name="Li J."/>
        </authorList>
    </citation>
    <scope>NUCLEOTIDE SEQUENCE</scope>
    <source>
        <strain evidence="2">JKM2019</strain>
        <tissue evidence="2">Whole body</tissue>
    </source>
</reference>
<dbReference type="AlphaFoldDB" id="A0A922L8P3"/>
<protein>
    <submittedName>
        <fullName evidence="3">Uncharacterized protein</fullName>
    </submittedName>
</protein>
<sequence>MEWQSRNNNNKYKQAQKHRKRLWLEILTVRLGLKASYIWDLSEENCHQIYRILDEINIDCRPTSFGGVSWPIMIGDNGHSLNVVKLSLQHSPSNSNDDDEQTTMPVIFYGNIRHMIENINLTLIQLDIWIHGYNNHASDCHHHHNNKDVFHHPLYTYLIDVSAVLNEPKIIQHQNDDNNVENKEEENVMHSLKYCLLHIRDQLVFVSQNNVNKRNNDEPCVIIHIGNHLLQDSSSHYWDLCAITGILLGYPIIYCNRTMNNGNCLANQMLRNYTIRMMNVQTNESYVIYSFTVPNKFVHIFQSRIDQWFKSLKIDLTNKSIMLKMEQKLECHPFILT</sequence>
<reference evidence="3" key="4">
    <citation type="journal article" date="2022" name="Res Sq">
        <title>Comparative Genomics Reveals Insights into the Divergent Evolution of Astigmatic Mites and Household Pest Adaptations.</title>
        <authorList>
            <person name="Xiong Q."/>
            <person name="Wan A.T.-Y."/>
            <person name="Liu X.-Y."/>
            <person name="Fung C.S.-H."/>
            <person name="Xiao X."/>
            <person name="Malainual N."/>
            <person name="Hou J."/>
            <person name="Wang L."/>
            <person name="Wang M."/>
            <person name="Yang K."/>
            <person name="Cui Y."/>
            <person name="Leung E."/>
            <person name="Nong W."/>
            <person name="Shin S.-K."/>
            <person name="Au S."/>
            <person name="Jeong K.Y."/>
            <person name="Chew F.T."/>
            <person name="Hui J."/>
            <person name="Leung T.F."/>
            <person name="Tungtrongchitr A."/>
            <person name="Zhong N."/>
            <person name="Liu Z."/>
            <person name="Tsui S."/>
        </authorList>
    </citation>
    <scope>NUCLEOTIDE SEQUENCE</scope>
    <source>
        <strain evidence="3">Derf</strain>
        <tissue evidence="3">Whole organism</tissue>
    </source>
</reference>
<dbReference type="PANTHER" id="PTHR31366">
    <property type="entry name" value="UPF0739 PROTEIN C1ORF74"/>
    <property type="match status" value="1"/>
</dbReference>
<dbReference type="PANTHER" id="PTHR31366:SF2">
    <property type="entry name" value="UPF0739 PROTEIN C1ORF74"/>
    <property type="match status" value="1"/>
</dbReference>
<dbReference type="Proteomes" id="UP000790347">
    <property type="component" value="Unassembled WGS sequence"/>
</dbReference>
<reference evidence="2" key="3">
    <citation type="journal article" date="2021" name="World Allergy Organ. J.">
        <title>Chromosome-level assembly of Dermatophagoides farinae genome and transcriptome reveals two novel allergens Der f 37 and Der f 39.</title>
        <authorList>
            <person name="Chen J."/>
            <person name="Cai Z."/>
            <person name="Fan D."/>
            <person name="Hu J."/>
            <person name="Hou Y."/>
            <person name="He Y."/>
            <person name="Zhang Z."/>
            <person name="Zhao Z."/>
            <person name="Gao P."/>
            <person name="Hu W."/>
            <person name="Sun J."/>
            <person name="Li J."/>
            <person name="Ji K."/>
        </authorList>
    </citation>
    <scope>NUCLEOTIDE SEQUENCE</scope>
    <source>
        <strain evidence="2">JKM2019</strain>
    </source>
</reference>
<dbReference type="EMBL" id="ASGP02000002">
    <property type="protein sequence ID" value="KAH9521817.1"/>
    <property type="molecule type" value="Genomic_DNA"/>
</dbReference>
<dbReference type="Proteomes" id="UP000828236">
    <property type="component" value="Unassembled WGS sequence"/>
</dbReference>
<comment type="similarity">
    <text evidence="1">Belongs to the UPF0739 family.</text>
</comment>